<organism evidence="2">
    <name type="scientific">Solanum lycopersicum</name>
    <name type="common">Tomato</name>
    <name type="synonym">Lycopersicon esculentum</name>
    <dbReference type="NCBI Taxonomy" id="4081"/>
    <lineage>
        <taxon>Eukaryota</taxon>
        <taxon>Viridiplantae</taxon>
        <taxon>Streptophyta</taxon>
        <taxon>Embryophyta</taxon>
        <taxon>Tracheophyta</taxon>
        <taxon>Spermatophyta</taxon>
        <taxon>Magnoliopsida</taxon>
        <taxon>eudicotyledons</taxon>
        <taxon>Gunneridae</taxon>
        <taxon>Pentapetalae</taxon>
        <taxon>asterids</taxon>
        <taxon>lamiids</taxon>
        <taxon>Solanales</taxon>
        <taxon>Solanaceae</taxon>
        <taxon>Solanoideae</taxon>
        <taxon>Solaneae</taxon>
        <taxon>Solanum</taxon>
        <taxon>Solanum subgen. Lycopersicon</taxon>
    </lineage>
</organism>
<dbReference type="Gramene" id="Solyc03g007450.1.1">
    <property type="protein sequence ID" value="Solyc03g007450.1.1.1"/>
    <property type="gene ID" value="Solyc03g007450.1"/>
</dbReference>
<reference evidence="2" key="1">
    <citation type="journal article" date="2012" name="Nature">
        <title>The tomato genome sequence provides insights into fleshy fruit evolution.</title>
        <authorList>
            <consortium name="Tomato Genome Consortium"/>
        </authorList>
    </citation>
    <scope>NUCLEOTIDE SEQUENCE [LARGE SCALE GENOMIC DNA]</scope>
    <source>
        <strain evidence="2">cv. Heinz 1706</strain>
    </source>
</reference>
<sequence length="57" mass="6899">MIFFFFLVKNIDKIYSKTLKEKYIYGIIDLSFLVLKIFCIYITWTNLSVSRFSVDFL</sequence>
<keyword evidence="1" id="KW-0472">Membrane</keyword>
<feature type="transmembrane region" description="Helical" evidence="1">
    <location>
        <begin position="23"/>
        <end position="44"/>
    </location>
</feature>
<name>A0A3Q7FDR7_SOLLC</name>
<dbReference type="InParanoid" id="A0A3Q7FDR7"/>
<evidence type="ECO:0000313" key="3">
    <source>
        <dbReference type="Proteomes" id="UP000004994"/>
    </source>
</evidence>
<dbReference type="PaxDb" id="4081-Solyc03g007450.1.1"/>
<accession>A0A3Q7FDR7</accession>
<keyword evidence="3" id="KW-1185">Reference proteome</keyword>
<keyword evidence="1" id="KW-1133">Transmembrane helix</keyword>
<evidence type="ECO:0000313" key="2">
    <source>
        <dbReference type="EnsemblPlants" id="Solyc03g007450.1.1.1"/>
    </source>
</evidence>
<dbReference type="AlphaFoldDB" id="A0A3Q7FDR7"/>
<dbReference type="Proteomes" id="UP000004994">
    <property type="component" value="Chromosome 3"/>
</dbReference>
<evidence type="ECO:0000256" key="1">
    <source>
        <dbReference type="SAM" id="Phobius"/>
    </source>
</evidence>
<reference evidence="2" key="2">
    <citation type="submission" date="2019-01" db="UniProtKB">
        <authorList>
            <consortium name="EnsemblPlants"/>
        </authorList>
    </citation>
    <scope>IDENTIFICATION</scope>
    <source>
        <strain evidence="2">cv. Heinz 1706</strain>
    </source>
</reference>
<dbReference type="EnsemblPlants" id="Solyc03g007450.1.1">
    <property type="protein sequence ID" value="Solyc03g007450.1.1.1"/>
    <property type="gene ID" value="Solyc03g007450.1"/>
</dbReference>
<proteinExistence type="predicted"/>
<protein>
    <submittedName>
        <fullName evidence="2">Uncharacterized protein</fullName>
    </submittedName>
</protein>
<keyword evidence="1" id="KW-0812">Transmembrane</keyword>